<keyword evidence="1" id="KW-0808">Transferase</keyword>
<dbReference type="InterPro" id="IPR029063">
    <property type="entry name" value="SAM-dependent_MTases_sf"/>
</dbReference>
<dbReference type="EMBL" id="LT630450">
    <property type="protein sequence ID" value="SFV74163.1"/>
    <property type="molecule type" value="Genomic_DNA"/>
</dbReference>
<evidence type="ECO:0000313" key="2">
    <source>
        <dbReference type="Proteomes" id="UP000186323"/>
    </source>
</evidence>
<organism evidence="1 2">
    <name type="scientific">Desulfovibrio piger</name>
    <dbReference type="NCBI Taxonomy" id="901"/>
    <lineage>
        <taxon>Bacteria</taxon>
        <taxon>Pseudomonadati</taxon>
        <taxon>Thermodesulfobacteriota</taxon>
        <taxon>Desulfovibrionia</taxon>
        <taxon>Desulfovibrionales</taxon>
        <taxon>Desulfovibrionaceae</taxon>
        <taxon>Desulfovibrio</taxon>
    </lineage>
</organism>
<dbReference type="SUPFAM" id="SSF53335">
    <property type="entry name" value="S-adenosyl-L-methionine-dependent methyltransferases"/>
    <property type="match status" value="1"/>
</dbReference>
<proteinExistence type="predicted"/>
<evidence type="ECO:0000313" key="1">
    <source>
        <dbReference type="EMBL" id="SFV74163.1"/>
    </source>
</evidence>
<dbReference type="AlphaFoldDB" id="A0A1K1LHI4"/>
<protein>
    <submittedName>
        <fullName evidence="1">Methyltransferase type 12</fullName>
    </submittedName>
</protein>
<gene>
    <name evidence="1" type="ORF">DESPIGER_2341</name>
</gene>
<accession>A0A1K1LHI4</accession>
<dbReference type="KEGG" id="dpg:DESPIGER_2341"/>
<dbReference type="GO" id="GO:0008168">
    <property type="term" value="F:methyltransferase activity"/>
    <property type="evidence" value="ECO:0007669"/>
    <property type="project" value="UniProtKB-KW"/>
</dbReference>
<keyword evidence="1" id="KW-0489">Methyltransferase</keyword>
<name>A0A1K1LHI4_9BACT</name>
<sequence>MEENVRRFYQESWQGIPFTSFSHISFFHLAEPKFYATFYEELFRRFKDWDDLPAVWRQNKRKDAQWLAARLREQAALRPEGSGPLRVLSIGSGVGYMEHCLVEEMPEDELELHVNEPSTVSMRWLRRHVPNERMYIGMPPACLPPDVFYDVIYLSAVDYSIPTRELQHLLGELRAQLVPGGQLICLSASLLQEDSFIGSFVNAIKIVIRGILHFLGIRRQQFWGWRRTRDEYRELLRKADFRHLEDGWLDDGFETYWIRGC</sequence>
<dbReference type="Gene3D" id="3.40.50.150">
    <property type="entry name" value="Vaccinia Virus protein VP39"/>
    <property type="match status" value="1"/>
</dbReference>
<reference evidence="2" key="1">
    <citation type="submission" date="2016-10" db="EMBL/GenBank/DDBJ databases">
        <authorList>
            <person name="Wegmann U."/>
        </authorList>
    </citation>
    <scope>NUCLEOTIDE SEQUENCE [LARGE SCALE GENOMIC DNA]</scope>
</reference>
<dbReference type="Proteomes" id="UP000186323">
    <property type="component" value="Chromosome I"/>
</dbReference>
<dbReference type="GO" id="GO:0032259">
    <property type="term" value="P:methylation"/>
    <property type="evidence" value="ECO:0007669"/>
    <property type="project" value="UniProtKB-KW"/>
</dbReference>
<keyword evidence="2" id="KW-1185">Reference proteome</keyword>